<evidence type="ECO:0000259" key="1">
    <source>
        <dbReference type="PROSITE" id="PS50206"/>
    </source>
</evidence>
<dbReference type="PANTHER" id="PTHR43268:SF6">
    <property type="entry name" value="THIOSULFATE SULFURTRANSFERASE_RHODANESE-LIKE DOMAIN-CONTAINING PROTEIN 2"/>
    <property type="match status" value="1"/>
</dbReference>
<evidence type="ECO:0000313" key="2">
    <source>
        <dbReference type="EMBL" id="KAL3777330.1"/>
    </source>
</evidence>
<dbReference type="SUPFAM" id="SSF52821">
    <property type="entry name" value="Rhodanese/Cell cycle control phosphatase"/>
    <property type="match status" value="1"/>
</dbReference>
<dbReference type="AlphaFoldDB" id="A0ABD3NU52"/>
<gene>
    <name evidence="2" type="ORF">ACHAWO_001237</name>
</gene>
<dbReference type="Gene3D" id="3.30.70.100">
    <property type="match status" value="1"/>
</dbReference>
<dbReference type="PROSITE" id="PS50206">
    <property type="entry name" value="RHODANESE_3"/>
    <property type="match status" value="1"/>
</dbReference>
<dbReference type="InterPro" id="IPR001763">
    <property type="entry name" value="Rhodanese-like_dom"/>
</dbReference>
<feature type="domain" description="Rhodanese" evidence="1">
    <location>
        <begin position="208"/>
        <end position="326"/>
    </location>
</feature>
<dbReference type="Gene3D" id="3.40.250.10">
    <property type="entry name" value="Rhodanese-like domain"/>
    <property type="match status" value="1"/>
</dbReference>
<dbReference type="Pfam" id="PF00581">
    <property type="entry name" value="Rhodanese"/>
    <property type="match status" value="1"/>
</dbReference>
<dbReference type="InterPro" id="IPR020936">
    <property type="entry name" value="TrhO"/>
</dbReference>
<organism evidence="2 3">
    <name type="scientific">Cyclotella atomus</name>
    <dbReference type="NCBI Taxonomy" id="382360"/>
    <lineage>
        <taxon>Eukaryota</taxon>
        <taxon>Sar</taxon>
        <taxon>Stramenopiles</taxon>
        <taxon>Ochrophyta</taxon>
        <taxon>Bacillariophyta</taxon>
        <taxon>Coscinodiscophyceae</taxon>
        <taxon>Thalassiosirophycidae</taxon>
        <taxon>Stephanodiscales</taxon>
        <taxon>Stephanodiscaceae</taxon>
        <taxon>Cyclotella</taxon>
    </lineage>
</organism>
<dbReference type="EMBL" id="JALLPJ020001051">
    <property type="protein sequence ID" value="KAL3777330.1"/>
    <property type="molecule type" value="Genomic_DNA"/>
</dbReference>
<comment type="caution">
    <text evidence="2">The sequence shown here is derived from an EMBL/GenBank/DDBJ whole genome shotgun (WGS) entry which is preliminary data.</text>
</comment>
<dbReference type="InterPro" id="IPR022111">
    <property type="entry name" value="Rhodanese_C"/>
</dbReference>
<protein>
    <recommendedName>
        <fullName evidence="1">Rhodanese domain-containing protein</fullName>
    </recommendedName>
</protein>
<evidence type="ECO:0000313" key="3">
    <source>
        <dbReference type="Proteomes" id="UP001530400"/>
    </source>
</evidence>
<dbReference type="Proteomes" id="UP001530400">
    <property type="component" value="Unassembled WGS sequence"/>
</dbReference>
<name>A0ABD3NU52_9STRA</name>
<dbReference type="PANTHER" id="PTHR43268">
    <property type="entry name" value="THIOSULFATE SULFURTRANSFERASE/RHODANESE-LIKE DOMAIN-CONTAINING PROTEIN 2"/>
    <property type="match status" value="1"/>
</dbReference>
<dbReference type="Pfam" id="PF12368">
    <property type="entry name" value="Rhodanese_C"/>
    <property type="match status" value="1"/>
</dbReference>
<proteinExistence type="predicted"/>
<accession>A0ABD3NU52</accession>
<reference evidence="2 3" key="1">
    <citation type="submission" date="2024-10" db="EMBL/GenBank/DDBJ databases">
        <title>Updated reference genomes for cyclostephanoid diatoms.</title>
        <authorList>
            <person name="Roberts W.R."/>
            <person name="Alverson A.J."/>
        </authorList>
    </citation>
    <scope>NUCLEOTIDE SEQUENCE [LARGE SCALE GENOMIC DNA]</scope>
    <source>
        <strain evidence="2 3">AJA010-31</strain>
    </source>
</reference>
<dbReference type="SMART" id="SM00450">
    <property type="entry name" value="RHOD"/>
    <property type="match status" value="1"/>
</dbReference>
<dbReference type="InterPro" id="IPR036873">
    <property type="entry name" value="Rhodanese-like_dom_sf"/>
</dbReference>
<sequence length="650" mass="73898">MEPTKPDVSQQHNSRHPHSHVVLFYRYFLPTDGTSNHEPSSSQLDSTTLQFFQKHSKHYLPLLQKHQNALCGNFGMKGRILISTEGINGTLSCREKELMQYQQQMESFDLLSEFDPPDNLIEVPKAGKGRLFKNIDWKISTVKCNKVEESQEPFPDLKVQIVKEIVNTGGTIDAADIPVYTGKEISPDEFHHILELAQANQGCVDQEKKKEVVLIDVRNTFEHAIGHFVHPHSNTIFSDENNDTNNSSSEATPAINPNTVTFSHFDSNFCSKYSDVLKDKKVLMYCTGGIRCVKASAMLKKRGVEDVSHLSGGIHRYLEKYASEGFYKGKCMVFDQRVALDPDSLRVENDESHASETGQRKEQSAGVVGKCIECQVRYDKLSGANLCTVCRDLILICPTCRESKHEYHCDRHQSWKNAYFTFLDGFTTDELQKQSTELKQLHDSYEPKESKNVRRTLRKQMDKVHHRIDELRAGSAQVGTSTKRCRTCFESEDICDGLCWGFWKHSQTSRRQDIKLEPIITVSVGDRVRPGPNWNVFRLGTKFKTVDSNHLKKMNTDTQNNHHESGAELKTGTVVQVKSWCSGEGDENDCVAVAWDDSPAVSCSRRKRKRQLQSSSDEDHSTLLSQTDIYRWGNLARNGQRVYDVEPVPI</sequence>
<dbReference type="Pfam" id="PF17773">
    <property type="entry name" value="UPF0176_N"/>
    <property type="match status" value="1"/>
</dbReference>
<dbReference type="InterPro" id="IPR040503">
    <property type="entry name" value="TRHO_N"/>
</dbReference>
<keyword evidence="3" id="KW-1185">Reference proteome</keyword>